<evidence type="ECO:0000259" key="9">
    <source>
        <dbReference type="Pfam" id="PF04261"/>
    </source>
</evidence>
<accession>A0A6N4VC86</accession>
<dbReference type="InterPro" id="IPR011008">
    <property type="entry name" value="Dimeric_a/b-barrel"/>
</dbReference>
<gene>
    <name evidence="11" type="ORF">MPOR_32670</name>
</gene>
<evidence type="ECO:0000313" key="12">
    <source>
        <dbReference type="Proteomes" id="UP000466785"/>
    </source>
</evidence>
<evidence type="ECO:0000256" key="1">
    <source>
        <dbReference type="ARBA" id="ARBA00001970"/>
    </source>
</evidence>
<dbReference type="GO" id="GO:0046872">
    <property type="term" value="F:metal ion binding"/>
    <property type="evidence" value="ECO:0007669"/>
    <property type="project" value="UniProtKB-KW"/>
</dbReference>
<evidence type="ECO:0000256" key="6">
    <source>
        <dbReference type="ARBA" id="ARBA00023002"/>
    </source>
</evidence>
<dbReference type="SUPFAM" id="SSF54909">
    <property type="entry name" value="Dimeric alpha+beta barrel"/>
    <property type="match status" value="1"/>
</dbReference>
<keyword evidence="5" id="KW-0732">Signal</keyword>
<keyword evidence="6" id="KW-0560">Oxidoreductase</keyword>
<evidence type="ECO:0000256" key="8">
    <source>
        <dbReference type="ARBA" id="ARBA00025737"/>
    </source>
</evidence>
<protein>
    <submittedName>
        <fullName evidence="11">Peroxidase</fullName>
    </submittedName>
</protein>
<evidence type="ECO:0000256" key="7">
    <source>
        <dbReference type="ARBA" id="ARBA00023004"/>
    </source>
</evidence>
<keyword evidence="4" id="KW-0479">Metal-binding</keyword>
<dbReference type="KEGG" id="mpof:MPOR_32670"/>
<dbReference type="GO" id="GO:0020037">
    <property type="term" value="F:heme binding"/>
    <property type="evidence" value="ECO:0007669"/>
    <property type="project" value="InterPro"/>
</dbReference>
<dbReference type="GO" id="GO:0005829">
    <property type="term" value="C:cytosol"/>
    <property type="evidence" value="ECO:0007669"/>
    <property type="project" value="TreeGrafter"/>
</dbReference>
<evidence type="ECO:0000256" key="3">
    <source>
        <dbReference type="ARBA" id="ARBA00022617"/>
    </source>
</evidence>
<dbReference type="NCBIfam" id="TIGR01413">
    <property type="entry name" value="Dyp_perox_fam"/>
    <property type="match status" value="1"/>
</dbReference>
<dbReference type="InterPro" id="IPR048328">
    <property type="entry name" value="Dyp_perox_C"/>
</dbReference>
<feature type="domain" description="Dyp-type peroxidase N-terminal" evidence="9">
    <location>
        <begin position="59"/>
        <end position="211"/>
    </location>
</feature>
<dbReference type="Proteomes" id="UP000466785">
    <property type="component" value="Chromosome"/>
</dbReference>
<comment type="cofactor">
    <cofactor evidence="1">
        <name>heme b</name>
        <dbReference type="ChEBI" id="CHEBI:60344"/>
    </cofactor>
</comment>
<evidence type="ECO:0000256" key="5">
    <source>
        <dbReference type="ARBA" id="ARBA00022729"/>
    </source>
</evidence>
<keyword evidence="12" id="KW-1185">Reference proteome</keyword>
<organism evidence="11 12">
    <name type="scientific">Mycolicibacterium poriferae</name>
    <dbReference type="NCBI Taxonomy" id="39694"/>
    <lineage>
        <taxon>Bacteria</taxon>
        <taxon>Bacillati</taxon>
        <taxon>Actinomycetota</taxon>
        <taxon>Actinomycetes</taxon>
        <taxon>Mycobacteriales</taxon>
        <taxon>Mycobacteriaceae</taxon>
        <taxon>Mycolicibacterium</taxon>
    </lineage>
</organism>
<evidence type="ECO:0000256" key="2">
    <source>
        <dbReference type="ARBA" id="ARBA00022559"/>
    </source>
</evidence>
<feature type="domain" description="Dyp-type peroxidase C-terminal" evidence="10">
    <location>
        <begin position="223"/>
        <end position="406"/>
    </location>
</feature>
<keyword evidence="3" id="KW-0349">Heme</keyword>
<sequence length="430" mass="46515">MSTQSPRSGISRRNFVTGALGTGAAVGVGAALTGCSAEDGPSTAGPPAPRYVPFEGPHQAGITAIPVPAQGLMAAFTVIADSREKLADTLAELTDEIRGLMSGRPPEQRGPAYPPVDSGILGEEPPPDDLSVVVSVGASLFDGRFGLADRRPAELVQMPFLANDRLDPKFSHGDLLLTMEAGHIDTLQFALRQLMRRTRRHLVLHWMIDGYARGAGVASHAATPRNLLGFKDGTANLASDDQALMDRYVWVGSGDGEPDWAVGGSYQAVRIIRMFVEFWDRTRLIEQEQIFGREKISGAPLGMSDEFADPDYAEDPRGERIPLNAHIRLANPRTPETEDSLILRRGFSYARSFDGAGRLDQGLAFVSYQRSLERGFLAVQNRLTGEPLEEYIMPVGGGFFFALPGVQGPDEFLGQALVGDPGHGRRHRQG</sequence>
<dbReference type="InterPro" id="IPR048327">
    <property type="entry name" value="Dyp_perox_N"/>
</dbReference>
<dbReference type="GO" id="GO:0004601">
    <property type="term" value="F:peroxidase activity"/>
    <property type="evidence" value="ECO:0007669"/>
    <property type="project" value="UniProtKB-KW"/>
</dbReference>
<dbReference type="RefSeq" id="WP_163675498.1">
    <property type="nucleotide sequence ID" value="NZ_AP022570.1"/>
</dbReference>
<dbReference type="PANTHER" id="PTHR30521:SF4">
    <property type="entry name" value="DEFERROCHELATASE"/>
    <property type="match status" value="1"/>
</dbReference>
<evidence type="ECO:0000259" key="10">
    <source>
        <dbReference type="Pfam" id="PF20628"/>
    </source>
</evidence>
<dbReference type="Pfam" id="PF20628">
    <property type="entry name" value="Dyp_perox_C"/>
    <property type="match status" value="1"/>
</dbReference>
<comment type="similarity">
    <text evidence="8">Belongs to the DyP-type peroxidase family.</text>
</comment>
<dbReference type="PROSITE" id="PS51404">
    <property type="entry name" value="DYP_PEROXIDASE"/>
    <property type="match status" value="1"/>
</dbReference>
<proteinExistence type="inferred from homology"/>
<evidence type="ECO:0000313" key="11">
    <source>
        <dbReference type="EMBL" id="BBX52241.1"/>
    </source>
</evidence>
<evidence type="ECO:0000256" key="4">
    <source>
        <dbReference type="ARBA" id="ARBA00022723"/>
    </source>
</evidence>
<dbReference type="InterPro" id="IPR006314">
    <property type="entry name" value="Dyp_peroxidase"/>
</dbReference>
<dbReference type="PROSITE" id="PS51318">
    <property type="entry name" value="TAT"/>
    <property type="match status" value="1"/>
</dbReference>
<dbReference type="PANTHER" id="PTHR30521">
    <property type="entry name" value="DEFERROCHELATASE/PEROXIDASE"/>
    <property type="match status" value="1"/>
</dbReference>
<dbReference type="Pfam" id="PF04261">
    <property type="entry name" value="Dyp_perox_N"/>
    <property type="match status" value="1"/>
</dbReference>
<dbReference type="PROSITE" id="PS51257">
    <property type="entry name" value="PROKAR_LIPOPROTEIN"/>
    <property type="match status" value="1"/>
</dbReference>
<dbReference type="InterPro" id="IPR006311">
    <property type="entry name" value="TAT_signal"/>
</dbReference>
<keyword evidence="7" id="KW-0408">Iron</keyword>
<name>A0A6N4VC86_9MYCO</name>
<dbReference type="EMBL" id="AP022570">
    <property type="protein sequence ID" value="BBX52241.1"/>
    <property type="molecule type" value="Genomic_DNA"/>
</dbReference>
<dbReference type="AlphaFoldDB" id="A0A6N4VC86"/>
<reference evidence="11 12" key="1">
    <citation type="journal article" date="2019" name="Emerg. Microbes Infect.">
        <title>Comprehensive subspecies identification of 175 nontuberculous mycobacteria species based on 7547 genomic profiles.</title>
        <authorList>
            <person name="Matsumoto Y."/>
            <person name="Kinjo T."/>
            <person name="Motooka D."/>
            <person name="Nabeya D."/>
            <person name="Jung N."/>
            <person name="Uechi K."/>
            <person name="Horii T."/>
            <person name="Iida T."/>
            <person name="Fujita J."/>
            <person name="Nakamura S."/>
        </authorList>
    </citation>
    <scope>NUCLEOTIDE SEQUENCE [LARGE SCALE GENOMIC DNA]</scope>
    <source>
        <strain evidence="11 12">JCM 12603</strain>
    </source>
</reference>
<keyword evidence="2 11" id="KW-0575">Peroxidase</keyword>